<organism evidence="4 5">
    <name type="scientific">Popillia japonica</name>
    <name type="common">Japanese beetle</name>
    <dbReference type="NCBI Taxonomy" id="7064"/>
    <lineage>
        <taxon>Eukaryota</taxon>
        <taxon>Metazoa</taxon>
        <taxon>Ecdysozoa</taxon>
        <taxon>Arthropoda</taxon>
        <taxon>Hexapoda</taxon>
        <taxon>Insecta</taxon>
        <taxon>Pterygota</taxon>
        <taxon>Neoptera</taxon>
        <taxon>Endopterygota</taxon>
        <taxon>Coleoptera</taxon>
        <taxon>Polyphaga</taxon>
        <taxon>Scarabaeiformia</taxon>
        <taxon>Scarabaeidae</taxon>
        <taxon>Rutelinae</taxon>
        <taxon>Popillia</taxon>
    </lineage>
</organism>
<dbReference type="InterPro" id="IPR001627">
    <property type="entry name" value="Semap_dom"/>
</dbReference>
<evidence type="ECO:0000313" key="5">
    <source>
        <dbReference type="Proteomes" id="UP001458880"/>
    </source>
</evidence>
<gene>
    <name evidence="4" type="ORF">QE152_g27111</name>
</gene>
<proteinExistence type="predicted"/>
<reference evidence="4 5" key="1">
    <citation type="journal article" date="2024" name="BMC Genomics">
        <title>De novo assembly and annotation of Popillia japonica's genome with initial clues to its potential as an invasive pest.</title>
        <authorList>
            <person name="Cucini C."/>
            <person name="Boschi S."/>
            <person name="Funari R."/>
            <person name="Cardaioli E."/>
            <person name="Iannotti N."/>
            <person name="Marturano G."/>
            <person name="Paoli F."/>
            <person name="Bruttini M."/>
            <person name="Carapelli A."/>
            <person name="Frati F."/>
            <person name="Nardi F."/>
        </authorList>
    </citation>
    <scope>NUCLEOTIDE SEQUENCE [LARGE SCALE GENOMIC DNA]</scope>
    <source>
        <strain evidence="4">DMR45628</strain>
    </source>
</reference>
<dbReference type="PANTHER" id="PTHR11036:SF90">
    <property type="entry name" value="SEMAPHORIN 2B, ISOFORM D-RELATED"/>
    <property type="match status" value="1"/>
</dbReference>
<keyword evidence="5" id="KW-1185">Reference proteome</keyword>
<feature type="domain" description="Sema" evidence="3">
    <location>
        <begin position="1"/>
        <end position="189"/>
    </location>
</feature>
<comment type="caution">
    <text evidence="4">The sequence shown here is derived from an EMBL/GenBank/DDBJ whole genome shotgun (WGS) entry which is preliminary data.</text>
</comment>
<dbReference type="PROSITE" id="PS51004">
    <property type="entry name" value="SEMA"/>
    <property type="match status" value="1"/>
</dbReference>
<evidence type="ECO:0000313" key="4">
    <source>
        <dbReference type="EMBL" id="KAK9708588.1"/>
    </source>
</evidence>
<sequence>MDRRREDRVKWRETFPPIIIRIEFNLVTRISFYFQRDSLILEPTLIDNCVSKGKSEHFDCRNHIRVIQSIGDGDRLYICGTNAHNPKDWVVHANLTHLSRNTFVPGIGLGIAKCPYDPTDNSTAIWVEKGNPGDLPGLYSGTNAEFTKADTVIFRTDLYNLTTGRKEFTFKRTLKYDSKWLDKPNLPHM</sequence>
<dbReference type="InterPro" id="IPR036352">
    <property type="entry name" value="Semap_dom_sf"/>
</dbReference>
<dbReference type="GO" id="GO:0007411">
    <property type="term" value="P:axon guidance"/>
    <property type="evidence" value="ECO:0007669"/>
    <property type="project" value="TreeGrafter"/>
</dbReference>
<dbReference type="SUPFAM" id="SSF101912">
    <property type="entry name" value="Sema domain"/>
    <property type="match status" value="1"/>
</dbReference>
<dbReference type="GO" id="GO:0005886">
    <property type="term" value="C:plasma membrane"/>
    <property type="evidence" value="ECO:0007669"/>
    <property type="project" value="TreeGrafter"/>
</dbReference>
<dbReference type="InterPro" id="IPR015943">
    <property type="entry name" value="WD40/YVTN_repeat-like_dom_sf"/>
</dbReference>
<dbReference type="AlphaFoldDB" id="A0AAW1JVH9"/>
<evidence type="ECO:0000259" key="3">
    <source>
        <dbReference type="PROSITE" id="PS51004"/>
    </source>
</evidence>
<dbReference type="GO" id="GO:0030215">
    <property type="term" value="F:semaphorin receptor binding"/>
    <property type="evidence" value="ECO:0007669"/>
    <property type="project" value="InterPro"/>
</dbReference>
<dbReference type="Proteomes" id="UP001458880">
    <property type="component" value="Unassembled WGS sequence"/>
</dbReference>
<name>A0AAW1JVH9_POPJA</name>
<dbReference type="GO" id="GO:0045499">
    <property type="term" value="F:chemorepellent activity"/>
    <property type="evidence" value="ECO:0007669"/>
    <property type="project" value="TreeGrafter"/>
</dbReference>
<protein>
    <recommendedName>
        <fullName evidence="3">Sema domain-containing protein</fullName>
    </recommendedName>
</protein>
<keyword evidence="1" id="KW-0221">Differentiation</keyword>
<dbReference type="GO" id="GO:0071526">
    <property type="term" value="P:semaphorin-plexin signaling pathway"/>
    <property type="evidence" value="ECO:0007669"/>
    <property type="project" value="TreeGrafter"/>
</dbReference>
<evidence type="ECO:0000256" key="1">
    <source>
        <dbReference type="ARBA" id="ARBA00022782"/>
    </source>
</evidence>
<comment type="caution">
    <text evidence="2">Lacks conserved residue(s) required for the propagation of feature annotation.</text>
</comment>
<evidence type="ECO:0000256" key="2">
    <source>
        <dbReference type="PROSITE-ProRule" id="PRU00352"/>
    </source>
</evidence>
<dbReference type="PANTHER" id="PTHR11036">
    <property type="entry name" value="SEMAPHORIN"/>
    <property type="match status" value="1"/>
</dbReference>
<dbReference type="GO" id="GO:0030335">
    <property type="term" value="P:positive regulation of cell migration"/>
    <property type="evidence" value="ECO:0007669"/>
    <property type="project" value="TreeGrafter"/>
</dbReference>
<dbReference type="EMBL" id="JASPKY010000325">
    <property type="protein sequence ID" value="KAK9708588.1"/>
    <property type="molecule type" value="Genomic_DNA"/>
</dbReference>
<accession>A0AAW1JVH9</accession>
<dbReference type="InterPro" id="IPR027231">
    <property type="entry name" value="Semaphorin"/>
</dbReference>
<dbReference type="Gene3D" id="2.130.10.10">
    <property type="entry name" value="YVTN repeat-like/Quinoprotein amine dehydrogenase"/>
    <property type="match status" value="1"/>
</dbReference>